<dbReference type="InterPro" id="IPR036291">
    <property type="entry name" value="NAD(P)-bd_dom_sf"/>
</dbReference>
<dbReference type="Gene3D" id="3.40.50.720">
    <property type="entry name" value="NAD(P)-binding Rossmann-like Domain"/>
    <property type="match status" value="1"/>
</dbReference>
<dbReference type="InterPro" id="IPR033524">
    <property type="entry name" value="Glu/Leu/Phe/Val_DH_AS"/>
</dbReference>
<evidence type="ECO:0000256" key="3">
    <source>
        <dbReference type="ARBA" id="ARBA00023027"/>
    </source>
</evidence>
<dbReference type="GO" id="GO:0006520">
    <property type="term" value="P:amino acid metabolic process"/>
    <property type="evidence" value="ECO:0007669"/>
    <property type="project" value="InterPro"/>
</dbReference>
<organism evidence="8 9">
    <name type="scientific">Shouchella lonarensis</name>
    <dbReference type="NCBI Taxonomy" id="1464122"/>
    <lineage>
        <taxon>Bacteria</taxon>
        <taxon>Bacillati</taxon>
        <taxon>Bacillota</taxon>
        <taxon>Bacilli</taxon>
        <taxon>Bacillales</taxon>
        <taxon>Bacillaceae</taxon>
        <taxon>Shouchella</taxon>
    </lineage>
</organism>
<dbReference type="CDD" id="cd01075">
    <property type="entry name" value="NAD_bind_Leu_Phe_Val_DH"/>
    <property type="match status" value="1"/>
</dbReference>
<dbReference type="Proteomes" id="UP000242662">
    <property type="component" value="Unassembled WGS sequence"/>
</dbReference>
<dbReference type="InterPro" id="IPR006097">
    <property type="entry name" value="Glu/Leu/Phe/Val/Trp_DH_dimer"/>
</dbReference>
<dbReference type="SUPFAM" id="SSF53223">
    <property type="entry name" value="Aminoacid dehydrogenase-like, N-terminal domain"/>
    <property type="match status" value="1"/>
</dbReference>
<evidence type="ECO:0000256" key="4">
    <source>
        <dbReference type="PIRSR" id="PIRSR000188-1"/>
    </source>
</evidence>
<dbReference type="PIRSF" id="PIRSF000188">
    <property type="entry name" value="Phe_leu_dh"/>
    <property type="match status" value="1"/>
</dbReference>
<feature type="active site" description="Proton donor/acceptor" evidence="4">
    <location>
        <position position="89"/>
    </location>
</feature>
<proteinExistence type="inferred from homology"/>
<comment type="similarity">
    <text evidence="1 6">Belongs to the Glu/Leu/Phe/Val dehydrogenases family.</text>
</comment>
<feature type="domain" description="Glutamate/phenylalanine/leucine/valine/L-tryptophan dehydrogenase C-terminal" evidence="7">
    <location>
        <begin position="156"/>
        <end position="365"/>
    </location>
</feature>
<dbReference type="Pfam" id="PF02812">
    <property type="entry name" value="ELFV_dehydrog_N"/>
    <property type="match status" value="1"/>
</dbReference>
<dbReference type="PANTHER" id="PTHR42722:SF1">
    <property type="entry name" value="VALINE DEHYDROGENASE"/>
    <property type="match status" value="1"/>
</dbReference>
<dbReference type="PROSITE" id="PS00074">
    <property type="entry name" value="GLFV_DEHYDROGENASE"/>
    <property type="match status" value="1"/>
</dbReference>
<name>A0A1G6H967_9BACI</name>
<evidence type="ECO:0000256" key="2">
    <source>
        <dbReference type="ARBA" id="ARBA00023002"/>
    </source>
</evidence>
<evidence type="ECO:0000313" key="9">
    <source>
        <dbReference type="Proteomes" id="UP000242662"/>
    </source>
</evidence>
<dbReference type="GO" id="GO:0000166">
    <property type="term" value="F:nucleotide binding"/>
    <property type="evidence" value="ECO:0007669"/>
    <property type="project" value="UniProtKB-KW"/>
</dbReference>
<keyword evidence="5" id="KW-0547">Nucleotide-binding</keyword>
<dbReference type="FunFam" id="3.40.50.10860:FF:000010">
    <property type="entry name" value="Leucine dehydrogenase"/>
    <property type="match status" value="1"/>
</dbReference>
<evidence type="ECO:0000313" key="8">
    <source>
        <dbReference type="EMBL" id="SDB90829.1"/>
    </source>
</evidence>
<evidence type="ECO:0000256" key="6">
    <source>
        <dbReference type="RuleBase" id="RU004417"/>
    </source>
</evidence>
<dbReference type="SMART" id="SM00839">
    <property type="entry name" value="ELFV_dehydrog"/>
    <property type="match status" value="1"/>
</dbReference>
<sequence length="377" mass="41103">MELSPSMETASWDVFAEMSEHEQVVFCNDRASGLRAIIAIHNTTLGPALGGCRMYPYPSTEAALDDVLRLSRGMTKKCAAVDVDFGGGKAVIIGDPKKDKSPDLFRAFGQFVESLQGRFYTGTDMGTALDDFVHCLKETHCIAGKPKEYGGNGDTSIPTAAGVLNSLRAVNQFMYGDDTLAGYTYAIQGLGKVGLKVAYQLLEAGCDLYVSDPEEAAITEVKAYSQALGRTVHVAYGDDIYTADADVFVPCARGGILNDDSIAKLKVRAVVGAANNQLEKEHHSVMLDQRGIIYAPDYIVNSGGLIQVADELYGGNADRVMMKVADIYHSLLEVLQTAKSEKVTTHVAADRICERRLQERMSRNSFFSPRVRPKWNF</sequence>
<dbReference type="InterPro" id="IPR046346">
    <property type="entry name" value="Aminoacid_DH-like_N_sf"/>
</dbReference>
<dbReference type="EMBL" id="FMYM01000003">
    <property type="protein sequence ID" value="SDB90829.1"/>
    <property type="molecule type" value="Genomic_DNA"/>
</dbReference>
<accession>A0A1G6H967</accession>
<keyword evidence="3 5" id="KW-0520">NAD</keyword>
<dbReference type="AlphaFoldDB" id="A0A1G6H967"/>
<dbReference type="STRING" id="1464122.SAMN05421737_10385"/>
<dbReference type="SMR" id="A0A1G6H967"/>
<dbReference type="SUPFAM" id="SSF51735">
    <property type="entry name" value="NAD(P)-binding Rossmann-fold domains"/>
    <property type="match status" value="1"/>
</dbReference>
<evidence type="ECO:0000259" key="7">
    <source>
        <dbReference type="SMART" id="SM00839"/>
    </source>
</evidence>
<dbReference type="InterPro" id="IPR006096">
    <property type="entry name" value="Glu/Leu/Phe/Val/Trp_DH_C"/>
</dbReference>
<keyword evidence="9" id="KW-1185">Reference proteome</keyword>
<dbReference type="Pfam" id="PF00208">
    <property type="entry name" value="ELFV_dehydrog"/>
    <property type="match status" value="1"/>
</dbReference>
<protein>
    <submittedName>
        <fullName evidence="8">Phenylalanine dehydrogenase</fullName>
    </submittedName>
</protein>
<keyword evidence="2 6" id="KW-0560">Oxidoreductase</keyword>
<dbReference type="Gene3D" id="3.40.50.10860">
    <property type="entry name" value="Leucine Dehydrogenase, chain A, domain 1"/>
    <property type="match status" value="1"/>
</dbReference>
<dbReference type="InterPro" id="IPR016211">
    <property type="entry name" value="Glu/Phe/Leu/Val/Trp_DH_bac/arc"/>
</dbReference>
<feature type="binding site" evidence="5">
    <location>
        <begin position="189"/>
        <end position="194"/>
    </location>
    <ligand>
        <name>NAD(+)</name>
        <dbReference type="ChEBI" id="CHEBI:57540"/>
    </ligand>
</feature>
<dbReference type="InterPro" id="IPR006095">
    <property type="entry name" value="Glu/Leu/Phe/Val/Trp_DH"/>
</dbReference>
<reference evidence="9" key="1">
    <citation type="submission" date="2016-09" db="EMBL/GenBank/DDBJ databases">
        <authorList>
            <person name="Varghese N."/>
            <person name="Submissions S."/>
        </authorList>
    </citation>
    <scope>NUCLEOTIDE SEQUENCE [LARGE SCALE GENOMIC DNA]</scope>
    <source>
        <strain evidence="9">25nlg</strain>
    </source>
</reference>
<dbReference type="GO" id="GO:0016639">
    <property type="term" value="F:oxidoreductase activity, acting on the CH-NH2 group of donors, NAD or NADP as acceptor"/>
    <property type="evidence" value="ECO:0007669"/>
    <property type="project" value="InterPro"/>
</dbReference>
<evidence type="ECO:0000256" key="1">
    <source>
        <dbReference type="ARBA" id="ARBA00006382"/>
    </source>
</evidence>
<dbReference type="PRINTS" id="PR00082">
    <property type="entry name" value="GLFDHDRGNASE"/>
</dbReference>
<evidence type="ECO:0000256" key="5">
    <source>
        <dbReference type="PIRSR" id="PIRSR000188-2"/>
    </source>
</evidence>
<dbReference type="PANTHER" id="PTHR42722">
    <property type="entry name" value="LEUCINE DEHYDROGENASE"/>
    <property type="match status" value="1"/>
</dbReference>
<gene>
    <name evidence="8" type="ORF">SAMN05421737_10385</name>
</gene>